<sequence>MALPVEKQPQVVEDAPVALNRGGMSTRGARRKVPRKDLIYRNLRHAEQSAPYL</sequence>
<organism evidence="1 2">
    <name type="scientific">Arthrobacter parietis</name>
    <dbReference type="NCBI Taxonomy" id="271434"/>
    <lineage>
        <taxon>Bacteria</taxon>
        <taxon>Bacillati</taxon>
        <taxon>Actinomycetota</taxon>
        <taxon>Actinomycetes</taxon>
        <taxon>Micrococcales</taxon>
        <taxon>Micrococcaceae</taxon>
        <taxon>Arthrobacter</taxon>
    </lineage>
</organism>
<name>A0ABP5MEV4_9MICC</name>
<dbReference type="Proteomes" id="UP001500974">
    <property type="component" value="Unassembled WGS sequence"/>
</dbReference>
<reference evidence="2" key="1">
    <citation type="journal article" date="2019" name="Int. J. Syst. Evol. Microbiol.">
        <title>The Global Catalogue of Microorganisms (GCM) 10K type strain sequencing project: providing services to taxonomists for standard genome sequencing and annotation.</title>
        <authorList>
            <consortium name="The Broad Institute Genomics Platform"/>
            <consortium name="The Broad Institute Genome Sequencing Center for Infectious Disease"/>
            <person name="Wu L."/>
            <person name="Ma J."/>
        </authorList>
    </citation>
    <scope>NUCLEOTIDE SEQUENCE [LARGE SCALE GENOMIC DNA]</scope>
    <source>
        <strain evidence="2">JCM 14917</strain>
    </source>
</reference>
<accession>A0ABP5MEV4</accession>
<comment type="caution">
    <text evidence="1">The sequence shown here is derived from an EMBL/GenBank/DDBJ whole genome shotgun (WGS) entry which is preliminary data.</text>
</comment>
<gene>
    <name evidence="1" type="ORF">GCM10009784_02870</name>
</gene>
<protein>
    <submittedName>
        <fullName evidence="1">Uncharacterized protein</fullName>
    </submittedName>
</protein>
<dbReference type="EMBL" id="BAAAON010000001">
    <property type="protein sequence ID" value="GAA2172437.1"/>
    <property type="molecule type" value="Genomic_DNA"/>
</dbReference>
<keyword evidence="2" id="KW-1185">Reference proteome</keyword>
<proteinExistence type="predicted"/>
<evidence type="ECO:0000313" key="1">
    <source>
        <dbReference type="EMBL" id="GAA2172437.1"/>
    </source>
</evidence>
<evidence type="ECO:0000313" key="2">
    <source>
        <dbReference type="Proteomes" id="UP001500974"/>
    </source>
</evidence>